<keyword evidence="2" id="KW-1185">Reference proteome</keyword>
<comment type="caution">
    <text evidence="1">The sequence shown here is derived from an EMBL/GenBank/DDBJ whole genome shotgun (WGS) entry which is preliminary data.</text>
</comment>
<protein>
    <submittedName>
        <fullName evidence="1">Uncharacterized protein</fullName>
    </submittedName>
</protein>
<accession>A0A366INK4</accession>
<gene>
    <name evidence="1" type="ORF">DFO65_103361</name>
</gene>
<organism evidence="1 2">
    <name type="scientific">Brevibacterium celere</name>
    <dbReference type="NCBI Taxonomy" id="225845"/>
    <lineage>
        <taxon>Bacteria</taxon>
        <taxon>Bacillati</taxon>
        <taxon>Actinomycetota</taxon>
        <taxon>Actinomycetes</taxon>
        <taxon>Micrococcales</taxon>
        <taxon>Brevibacteriaceae</taxon>
        <taxon>Brevibacterium</taxon>
    </lineage>
</organism>
<reference evidence="1 2" key="1">
    <citation type="submission" date="2018-06" db="EMBL/GenBank/DDBJ databases">
        <title>Freshwater and sediment microbial communities from various areas in North America, analyzing microbe dynamics in response to fracking.</title>
        <authorList>
            <person name="Lamendella R."/>
        </authorList>
    </citation>
    <scope>NUCLEOTIDE SEQUENCE [LARGE SCALE GENOMIC DNA]</scope>
    <source>
        <strain evidence="1 2">3b_TX</strain>
    </source>
</reference>
<dbReference type="Proteomes" id="UP000253509">
    <property type="component" value="Unassembled WGS sequence"/>
</dbReference>
<proteinExistence type="predicted"/>
<name>A0A366INK4_9MICO</name>
<dbReference type="EMBL" id="QNSB01000003">
    <property type="protein sequence ID" value="RBP73066.1"/>
    <property type="molecule type" value="Genomic_DNA"/>
</dbReference>
<evidence type="ECO:0000313" key="1">
    <source>
        <dbReference type="EMBL" id="RBP73066.1"/>
    </source>
</evidence>
<dbReference type="RefSeq" id="WP_113903523.1">
    <property type="nucleotide sequence ID" value="NZ_QNSB01000003.1"/>
</dbReference>
<evidence type="ECO:0000313" key="2">
    <source>
        <dbReference type="Proteomes" id="UP000253509"/>
    </source>
</evidence>
<dbReference type="AlphaFoldDB" id="A0A366INK4"/>
<sequence length="59" mass="7463">MTDRPEWVPDWVPDENLDWYINHTLRAPWDELRFYLDRLFDPVCVRIYRVMDWLARRLP</sequence>